<dbReference type="SUPFAM" id="SSF46785">
    <property type="entry name" value="Winged helix' DNA-binding domain"/>
    <property type="match status" value="1"/>
</dbReference>
<accession>A0ABT4ZD59</accession>
<dbReference type="Proteomes" id="UP001165641">
    <property type="component" value="Unassembled WGS sequence"/>
</dbReference>
<feature type="domain" description="HTH gntR-type" evidence="4">
    <location>
        <begin position="13"/>
        <end position="81"/>
    </location>
</feature>
<dbReference type="InterPro" id="IPR000524">
    <property type="entry name" value="Tscrpt_reg_HTH_GntR"/>
</dbReference>
<dbReference type="PANTHER" id="PTHR44846">
    <property type="entry name" value="MANNOSYL-D-GLYCERATE TRANSPORT/METABOLISM SYSTEM REPRESSOR MNGR-RELATED"/>
    <property type="match status" value="1"/>
</dbReference>
<keyword evidence="2" id="KW-0238">DNA-binding</keyword>
<evidence type="ECO:0000259" key="4">
    <source>
        <dbReference type="PROSITE" id="PS50949"/>
    </source>
</evidence>
<dbReference type="PRINTS" id="PR00035">
    <property type="entry name" value="HTHGNTR"/>
</dbReference>
<gene>
    <name evidence="5" type="ORF">PAF17_07165</name>
</gene>
<dbReference type="Gene3D" id="1.10.10.10">
    <property type="entry name" value="Winged helix-like DNA-binding domain superfamily/Winged helix DNA-binding domain"/>
    <property type="match status" value="1"/>
</dbReference>
<dbReference type="InterPro" id="IPR011663">
    <property type="entry name" value="UTRA"/>
</dbReference>
<dbReference type="CDD" id="cd07377">
    <property type="entry name" value="WHTH_GntR"/>
    <property type="match status" value="1"/>
</dbReference>
<keyword evidence="6" id="KW-1185">Reference proteome</keyword>
<dbReference type="SMART" id="SM00345">
    <property type="entry name" value="HTH_GNTR"/>
    <property type="match status" value="1"/>
</dbReference>
<dbReference type="InterPro" id="IPR028978">
    <property type="entry name" value="Chorismate_lyase_/UTRA_dom_sf"/>
</dbReference>
<dbReference type="InterPro" id="IPR036388">
    <property type="entry name" value="WH-like_DNA-bd_sf"/>
</dbReference>
<dbReference type="InterPro" id="IPR050679">
    <property type="entry name" value="Bact_HTH_transcr_reg"/>
</dbReference>
<proteinExistence type="predicted"/>
<protein>
    <submittedName>
        <fullName evidence="5">GntR family transcriptional regulator</fullName>
    </submittedName>
</protein>
<dbReference type="EMBL" id="JAQBIE010000008">
    <property type="protein sequence ID" value="MDB6177288.1"/>
    <property type="molecule type" value="Genomic_DNA"/>
</dbReference>
<evidence type="ECO:0000256" key="3">
    <source>
        <dbReference type="ARBA" id="ARBA00023163"/>
    </source>
</evidence>
<name>A0ABT4ZD59_9RHOB</name>
<evidence type="ECO:0000313" key="6">
    <source>
        <dbReference type="Proteomes" id="UP001165641"/>
    </source>
</evidence>
<dbReference type="Gene3D" id="3.40.1410.10">
    <property type="entry name" value="Chorismate lyase-like"/>
    <property type="match status" value="1"/>
</dbReference>
<dbReference type="Pfam" id="PF07702">
    <property type="entry name" value="UTRA"/>
    <property type="match status" value="1"/>
</dbReference>
<keyword evidence="1" id="KW-0805">Transcription regulation</keyword>
<dbReference type="Pfam" id="PF00392">
    <property type="entry name" value="GntR"/>
    <property type="match status" value="1"/>
</dbReference>
<dbReference type="PROSITE" id="PS50949">
    <property type="entry name" value="HTH_GNTR"/>
    <property type="match status" value="1"/>
</dbReference>
<dbReference type="RefSeq" id="WP_271888416.1">
    <property type="nucleotide sequence ID" value="NZ_JAQBIE010000008.1"/>
</dbReference>
<evidence type="ECO:0000313" key="5">
    <source>
        <dbReference type="EMBL" id="MDB6177288.1"/>
    </source>
</evidence>
<comment type="caution">
    <text evidence="5">The sequence shown here is derived from an EMBL/GenBank/DDBJ whole genome shotgun (WGS) entry which is preliminary data.</text>
</comment>
<keyword evidence="3" id="KW-0804">Transcription</keyword>
<evidence type="ECO:0000256" key="2">
    <source>
        <dbReference type="ARBA" id="ARBA00023125"/>
    </source>
</evidence>
<dbReference type="InterPro" id="IPR036390">
    <property type="entry name" value="WH_DNA-bd_sf"/>
</dbReference>
<evidence type="ECO:0000256" key="1">
    <source>
        <dbReference type="ARBA" id="ARBA00023015"/>
    </source>
</evidence>
<dbReference type="PANTHER" id="PTHR44846:SF1">
    <property type="entry name" value="MANNOSYL-D-GLYCERATE TRANSPORT_METABOLISM SYSTEM REPRESSOR MNGR-RELATED"/>
    <property type="match status" value="1"/>
</dbReference>
<reference evidence="5" key="1">
    <citation type="submission" date="2022-12" db="EMBL/GenBank/DDBJ databases">
        <title>Paracoccus onchidii sp. nov., isolated from a marine invertebrate from the South China Sea.</title>
        <authorList>
            <person name="Xu S."/>
            <person name="Liu Z."/>
            <person name="Xu Y."/>
        </authorList>
    </citation>
    <scope>NUCLEOTIDE SEQUENCE</scope>
    <source>
        <strain evidence="5">Z330</strain>
    </source>
</reference>
<sequence>MEGEAKNTRLLAQPLYKRAEVEMTNRIATGRWPAGYQLANEFALADEFGVSQGTIRKALVAMERRGLLMRSPGRGTMVCKTTQEESLFAFFRLRNESGEMVIPTPAREEISSGDPTSREIEVLGPDCRQVIRLNRLRQNGGTPFVVERMSFDVATCDGMVEDLPLPGSLYPYLHERFGLMIMTVSESITAAVADDDLAAALEVETGAPLLKVVRVARDLSDRKVELRDSFYRTDFASYQIELARS</sequence>
<dbReference type="SUPFAM" id="SSF64288">
    <property type="entry name" value="Chorismate lyase-like"/>
    <property type="match status" value="1"/>
</dbReference>
<dbReference type="SMART" id="SM00866">
    <property type="entry name" value="UTRA"/>
    <property type="match status" value="1"/>
</dbReference>
<organism evidence="5 6">
    <name type="scientific">Paracoccus onchidii</name>
    <dbReference type="NCBI Taxonomy" id="3017813"/>
    <lineage>
        <taxon>Bacteria</taxon>
        <taxon>Pseudomonadati</taxon>
        <taxon>Pseudomonadota</taxon>
        <taxon>Alphaproteobacteria</taxon>
        <taxon>Rhodobacterales</taxon>
        <taxon>Paracoccaceae</taxon>
        <taxon>Paracoccus</taxon>
    </lineage>
</organism>